<keyword evidence="1" id="KW-0812">Transmembrane</keyword>
<accession>A0AAD4NA93</accession>
<feature type="transmembrane region" description="Helical" evidence="1">
    <location>
        <begin position="132"/>
        <end position="153"/>
    </location>
</feature>
<feature type="transmembrane region" description="Helical" evidence="1">
    <location>
        <begin position="13"/>
        <end position="35"/>
    </location>
</feature>
<evidence type="ECO:0000313" key="3">
    <source>
        <dbReference type="Proteomes" id="UP001201812"/>
    </source>
</evidence>
<name>A0AAD4NA93_9BILA</name>
<feature type="transmembrane region" description="Helical" evidence="1">
    <location>
        <begin position="93"/>
        <end position="120"/>
    </location>
</feature>
<sequence>MNDTLNRMSTPDFVYKILPVFGFLLFTSSSIYVAVMRKQKGGILMAVYYMQCLDVLLGLSLFYMGFHGVFIGVYSDESDEVQPFTCLFTALHLHMWCFVDAAGVVLLLIVCFDQVISVIWSKTHKGISEYYSQMPCICFILVLSSGVFVPAWMEPIKLSNNSTITISPFCMFDDVMGSEFYAMDLLIRKLSPIIGIAILAFAGISLLVLQLSQSWSFKWSDNNRDSSKFYYYTLVRCILLLMSVYMPLGMFAWSSESTVPGRVFRDGSKEIALRVSQAVFLGLLQPMNNLFVLPRFRSQLLEFCGAKEHARTWQSADDPPAVKTIEGKDGLYFGSWYSTAGNIIGEAGVPYELDAEKQRSVSFFYEKESGT</sequence>
<feature type="transmembrane region" description="Helical" evidence="1">
    <location>
        <begin position="190"/>
        <end position="209"/>
    </location>
</feature>
<evidence type="ECO:0000313" key="2">
    <source>
        <dbReference type="EMBL" id="KAI1717203.1"/>
    </source>
</evidence>
<dbReference type="EMBL" id="JAKKPZ010000009">
    <property type="protein sequence ID" value="KAI1717203.1"/>
    <property type="molecule type" value="Genomic_DNA"/>
</dbReference>
<comment type="caution">
    <text evidence="2">The sequence shown here is derived from an EMBL/GenBank/DDBJ whole genome shotgun (WGS) entry which is preliminary data.</text>
</comment>
<gene>
    <name evidence="2" type="ORF">DdX_06937</name>
</gene>
<dbReference type="Proteomes" id="UP001201812">
    <property type="component" value="Unassembled WGS sequence"/>
</dbReference>
<feature type="transmembrane region" description="Helical" evidence="1">
    <location>
        <begin position="229"/>
        <end position="251"/>
    </location>
</feature>
<protein>
    <submittedName>
        <fullName evidence="2">Serpentine Receptor, class TX</fullName>
    </submittedName>
</protein>
<keyword evidence="1" id="KW-1133">Transmembrane helix</keyword>
<keyword evidence="1" id="KW-0472">Membrane</keyword>
<reference evidence="2" key="1">
    <citation type="submission" date="2022-01" db="EMBL/GenBank/DDBJ databases">
        <title>Genome Sequence Resource for Two Populations of Ditylenchus destructor, the Migratory Endoparasitic Phytonematode.</title>
        <authorList>
            <person name="Zhang H."/>
            <person name="Lin R."/>
            <person name="Xie B."/>
        </authorList>
    </citation>
    <scope>NUCLEOTIDE SEQUENCE</scope>
    <source>
        <strain evidence="2">BazhouSP</strain>
    </source>
</reference>
<proteinExistence type="predicted"/>
<keyword evidence="3" id="KW-1185">Reference proteome</keyword>
<organism evidence="2 3">
    <name type="scientific">Ditylenchus destructor</name>
    <dbReference type="NCBI Taxonomy" id="166010"/>
    <lineage>
        <taxon>Eukaryota</taxon>
        <taxon>Metazoa</taxon>
        <taxon>Ecdysozoa</taxon>
        <taxon>Nematoda</taxon>
        <taxon>Chromadorea</taxon>
        <taxon>Rhabditida</taxon>
        <taxon>Tylenchina</taxon>
        <taxon>Tylenchomorpha</taxon>
        <taxon>Sphaerularioidea</taxon>
        <taxon>Anguinidae</taxon>
        <taxon>Anguininae</taxon>
        <taxon>Ditylenchus</taxon>
    </lineage>
</organism>
<feature type="transmembrane region" description="Helical" evidence="1">
    <location>
        <begin position="47"/>
        <end position="73"/>
    </location>
</feature>
<dbReference type="AlphaFoldDB" id="A0AAD4NA93"/>
<evidence type="ECO:0000256" key="1">
    <source>
        <dbReference type="SAM" id="Phobius"/>
    </source>
</evidence>
<keyword evidence="2" id="KW-0675">Receptor</keyword>